<evidence type="ECO:0000259" key="2">
    <source>
        <dbReference type="Pfam" id="PF20149"/>
    </source>
</evidence>
<proteinExistence type="predicted"/>
<feature type="compositionally biased region" description="Polar residues" evidence="1">
    <location>
        <begin position="18"/>
        <end position="28"/>
    </location>
</feature>
<evidence type="ECO:0000313" key="4">
    <source>
        <dbReference type="Proteomes" id="UP000623467"/>
    </source>
</evidence>
<dbReference type="Pfam" id="PF20149">
    <property type="entry name" value="DUF6532"/>
    <property type="match status" value="1"/>
</dbReference>
<dbReference type="OrthoDB" id="3268768at2759"/>
<feature type="compositionally biased region" description="Basic and acidic residues" evidence="1">
    <location>
        <begin position="69"/>
        <end position="101"/>
    </location>
</feature>
<feature type="domain" description="DUF6532" evidence="2">
    <location>
        <begin position="304"/>
        <end position="495"/>
    </location>
</feature>
<feature type="compositionally biased region" description="Low complexity" evidence="1">
    <location>
        <begin position="218"/>
        <end position="257"/>
    </location>
</feature>
<evidence type="ECO:0000313" key="3">
    <source>
        <dbReference type="EMBL" id="KAF7361033.1"/>
    </source>
</evidence>
<evidence type="ECO:0000256" key="1">
    <source>
        <dbReference type="SAM" id="MobiDB-lite"/>
    </source>
</evidence>
<organism evidence="3 4">
    <name type="scientific">Mycena sanguinolenta</name>
    <dbReference type="NCBI Taxonomy" id="230812"/>
    <lineage>
        <taxon>Eukaryota</taxon>
        <taxon>Fungi</taxon>
        <taxon>Dikarya</taxon>
        <taxon>Basidiomycota</taxon>
        <taxon>Agaricomycotina</taxon>
        <taxon>Agaricomycetes</taxon>
        <taxon>Agaricomycetidae</taxon>
        <taxon>Agaricales</taxon>
        <taxon>Marasmiineae</taxon>
        <taxon>Mycenaceae</taxon>
        <taxon>Mycena</taxon>
    </lineage>
</organism>
<name>A0A8H7D6V9_9AGAR</name>
<reference evidence="3" key="1">
    <citation type="submission" date="2020-05" db="EMBL/GenBank/DDBJ databases">
        <title>Mycena genomes resolve the evolution of fungal bioluminescence.</title>
        <authorList>
            <person name="Tsai I.J."/>
        </authorList>
    </citation>
    <scope>NUCLEOTIDE SEQUENCE</scope>
    <source>
        <strain evidence="3">160909Yilan</strain>
    </source>
</reference>
<gene>
    <name evidence="3" type="ORF">MSAN_01133700</name>
</gene>
<keyword evidence="4" id="KW-1185">Reference proteome</keyword>
<dbReference type="InterPro" id="IPR045341">
    <property type="entry name" value="DUF6532"/>
</dbReference>
<protein>
    <recommendedName>
        <fullName evidence="2">DUF6532 domain-containing protein</fullName>
    </recommendedName>
</protein>
<dbReference type="AlphaFoldDB" id="A0A8H7D6V9"/>
<feature type="compositionally biased region" description="Low complexity" evidence="1">
    <location>
        <begin position="197"/>
        <end position="209"/>
    </location>
</feature>
<feature type="region of interest" description="Disordered" evidence="1">
    <location>
        <begin position="18"/>
        <end position="273"/>
    </location>
</feature>
<sequence length="562" mass="61697">MLKFVDHCASLFPTTIMSRNSRIDSPNSSDDEGIKTPSPKPRPRASRREPTPAPTPPPRSRKSSMKQASTDKENLERMKAKIAALEKKVKKDALKASKKSQDQAPPRSLGDDDLESEELMSGHDEGADSDDSATFPSATAIKPLGEIPLPSQKPKPVTLRKSKRSTEPRTAAHAFMRLPEGPRDAQDSDVDDDVADRAPPQQISSLPRTSSPPPRSSSPPLRSSSPPPHGSSSPPQRSSLPPGTVSSSSGQNKRPSSPTAPLPPPKRSKSAAKTAEFREGFVLRQNAKPAAGDYADIPHALILRACAEYSARILARHPLPDVPTQITSSKECFKSACRATKERYIFTDRMGKIIRARGSQKRGKMVEIFRALCPSYFGFVRSTAPKQIDANRLKARALLEQASFHYKVPASRTGYGENKIIAAARQVLTFKDRDSSGVVFPSYFDPYPIPALAFELTTLEFVIREWSTGSFIQAKFTEKDLAKMYQVHLTDTQTWNACNEAVAEKIRQKWYRRASQTFITDTSETALASNIDSARADALRAELAGRTGDTDSEPEEEVAVAE</sequence>
<dbReference type="EMBL" id="JACAZH010000008">
    <property type="protein sequence ID" value="KAF7361033.1"/>
    <property type="molecule type" value="Genomic_DNA"/>
</dbReference>
<accession>A0A8H7D6V9</accession>
<dbReference type="Proteomes" id="UP000623467">
    <property type="component" value="Unassembled WGS sequence"/>
</dbReference>
<comment type="caution">
    <text evidence="3">The sequence shown here is derived from an EMBL/GenBank/DDBJ whole genome shotgun (WGS) entry which is preliminary data.</text>
</comment>